<dbReference type="InterPro" id="IPR036188">
    <property type="entry name" value="FAD/NAD-bd_sf"/>
</dbReference>
<feature type="domain" description="FAD/NAD(P)-binding" evidence="1">
    <location>
        <begin position="3"/>
        <end position="292"/>
    </location>
</feature>
<protein>
    <submittedName>
        <fullName evidence="2">FAD-dependent pyridine nucleotide-disulphide oxidoreductase</fullName>
    </submittedName>
</protein>
<dbReference type="STRING" id="525909.Afer_0163"/>
<reference evidence="2 3" key="1">
    <citation type="journal article" date="2009" name="Stand. Genomic Sci.">
        <title>Complete genome sequence of Acidimicrobium ferrooxidans type strain (ICP).</title>
        <authorList>
            <person name="Clum A."/>
            <person name="Nolan M."/>
            <person name="Lang E."/>
            <person name="Glavina Del Rio T."/>
            <person name="Tice H."/>
            <person name="Copeland A."/>
            <person name="Cheng J.F."/>
            <person name="Lucas S."/>
            <person name="Chen F."/>
            <person name="Bruce D."/>
            <person name="Goodwin L."/>
            <person name="Pitluck S."/>
            <person name="Ivanova N."/>
            <person name="Mavrommatis K."/>
            <person name="Mikhailova N."/>
            <person name="Pati A."/>
            <person name="Chen A."/>
            <person name="Palaniappan K."/>
            <person name="Goker M."/>
            <person name="Spring S."/>
            <person name="Land M."/>
            <person name="Hauser L."/>
            <person name="Chang Y.J."/>
            <person name="Jeffries C.C."/>
            <person name="Chain P."/>
            <person name="Bristow J."/>
            <person name="Eisen J.A."/>
            <person name="Markowitz V."/>
            <person name="Hugenholtz P."/>
            <person name="Kyrpides N.C."/>
            <person name="Klenk H.P."/>
            <person name="Lapidus A."/>
        </authorList>
    </citation>
    <scope>NUCLEOTIDE SEQUENCE [LARGE SCALE GENOMIC DNA]</scope>
    <source>
        <strain evidence="3">DSM 10331 / JCM 15462 / NBRC 103882 / ICP</strain>
    </source>
</reference>
<keyword evidence="3" id="KW-1185">Reference proteome</keyword>
<dbReference type="InterPro" id="IPR023753">
    <property type="entry name" value="FAD/NAD-binding_dom"/>
</dbReference>
<dbReference type="KEGG" id="afo:Afer_0163"/>
<dbReference type="InterPro" id="IPR052541">
    <property type="entry name" value="SQRD"/>
</dbReference>
<dbReference type="OrthoDB" id="9802771at2"/>
<dbReference type="AlphaFoldDB" id="C7M234"/>
<organism evidence="2 3">
    <name type="scientific">Acidimicrobium ferrooxidans (strain DSM 10331 / JCM 15462 / NBRC 103882 / ICP)</name>
    <dbReference type="NCBI Taxonomy" id="525909"/>
    <lineage>
        <taxon>Bacteria</taxon>
        <taxon>Bacillati</taxon>
        <taxon>Actinomycetota</taxon>
        <taxon>Acidimicrobiia</taxon>
        <taxon>Acidimicrobiales</taxon>
        <taxon>Acidimicrobiaceae</taxon>
        <taxon>Acidimicrobium</taxon>
    </lineage>
</organism>
<dbReference type="Proteomes" id="UP000000771">
    <property type="component" value="Chromosome"/>
</dbReference>
<evidence type="ECO:0000313" key="2">
    <source>
        <dbReference type="EMBL" id="ACU53132.1"/>
    </source>
</evidence>
<accession>C7M234</accession>
<dbReference type="RefSeq" id="WP_015797637.1">
    <property type="nucleotide sequence ID" value="NC_013124.1"/>
</dbReference>
<evidence type="ECO:0000259" key="1">
    <source>
        <dbReference type="Pfam" id="PF07992"/>
    </source>
</evidence>
<gene>
    <name evidence="2" type="ordered locus">Afer_0163</name>
</gene>
<dbReference type="Pfam" id="PF07992">
    <property type="entry name" value="Pyr_redox_2"/>
    <property type="match status" value="1"/>
</dbReference>
<dbReference type="EMBL" id="CP001631">
    <property type="protein sequence ID" value="ACU53132.1"/>
    <property type="molecule type" value="Genomic_DNA"/>
</dbReference>
<dbReference type="PANTHER" id="PTHR43755:SF1">
    <property type="entry name" value="FAD-DEPENDENT PYRIDINE NUCLEOTIDE-DISULPHIDE OXIDOREDUCTASE"/>
    <property type="match status" value="1"/>
</dbReference>
<dbReference type="Gene3D" id="3.50.50.100">
    <property type="match status" value="1"/>
</dbReference>
<dbReference type="GO" id="GO:0016491">
    <property type="term" value="F:oxidoreductase activity"/>
    <property type="evidence" value="ECO:0007669"/>
    <property type="project" value="InterPro"/>
</dbReference>
<evidence type="ECO:0000313" key="3">
    <source>
        <dbReference type="Proteomes" id="UP000000771"/>
    </source>
</evidence>
<sequence length="403" mass="44677">MERVLVLGGNFAGLTSALEAKRHTRGRDVEVKVVSKTDYFLYVPSMIWVPFREREVSQITRPVPKILAKRDVAFSQAEATHIDPERQVVSTTRGEEPYDYLVIATGPKFDYSKLEGSDPKLGFNHAVHDPELIMQTREDFDRLVADPGPVVVGAAPGASCIGAAYEFLFNLDYYLRVHGVRDRVDVTWVTPEPYAGHFGMDGIRGGERLLKGLLHRQGIRLYENTAIASVSDEGVTLADGTQLPSKFTMIMPAFSGQDVILNSGAGIGNAAGFIPVNGAFQHPDYPNIFSAGVAIDVEKPFTSQVPLGIPKTGFPADIEGKLVGKNVGRLATGRTDLEQRPFRDIPGVCVLDAGHKEVIMYANKFFKPRQVEFMLPNPFYDITKRFLERYFLFKEERALAQLP</sequence>
<proteinExistence type="predicted"/>
<dbReference type="HOGENOM" id="CLU_030742_5_2_11"/>
<dbReference type="PANTHER" id="PTHR43755">
    <property type="match status" value="1"/>
</dbReference>
<dbReference type="eggNOG" id="COG0446">
    <property type="taxonomic scope" value="Bacteria"/>
</dbReference>
<name>C7M234_ACIFD</name>
<dbReference type="SUPFAM" id="SSF51905">
    <property type="entry name" value="FAD/NAD(P)-binding domain"/>
    <property type="match status" value="2"/>
</dbReference>